<dbReference type="AlphaFoldDB" id="A0A225E8L3"/>
<dbReference type="Proteomes" id="UP000214646">
    <property type="component" value="Unassembled WGS sequence"/>
</dbReference>
<evidence type="ECO:0000313" key="2">
    <source>
        <dbReference type="EMBL" id="OWK45819.1"/>
    </source>
</evidence>
<reference evidence="3" key="1">
    <citation type="submission" date="2017-06" db="EMBL/GenBank/DDBJ databases">
        <title>Genome analysis of Fimbriiglobus ruber SP5, the first member of the order Planctomycetales with confirmed chitinolytic capability.</title>
        <authorList>
            <person name="Ravin N.V."/>
            <person name="Rakitin A.L."/>
            <person name="Ivanova A.A."/>
            <person name="Beletsky A.V."/>
            <person name="Kulichevskaya I.S."/>
            <person name="Mardanov A.V."/>
            <person name="Dedysh S.N."/>
        </authorList>
    </citation>
    <scope>NUCLEOTIDE SEQUENCE [LARGE SCALE GENOMIC DNA]</scope>
    <source>
        <strain evidence="3">SP5</strain>
    </source>
</reference>
<comment type="caution">
    <text evidence="2">The sequence shown here is derived from an EMBL/GenBank/DDBJ whole genome shotgun (WGS) entry which is preliminary data.</text>
</comment>
<sequence length="53" mass="5740">MIPGLPRDHNPGSIKYRPGMSVGQTKFPGTGLFDFVGSRKRAAGANLLRELNL</sequence>
<organism evidence="2 3">
    <name type="scientific">Fimbriiglobus ruber</name>
    <dbReference type="NCBI Taxonomy" id="1908690"/>
    <lineage>
        <taxon>Bacteria</taxon>
        <taxon>Pseudomonadati</taxon>
        <taxon>Planctomycetota</taxon>
        <taxon>Planctomycetia</taxon>
        <taxon>Gemmatales</taxon>
        <taxon>Gemmataceae</taxon>
        <taxon>Fimbriiglobus</taxon>
    </lineage>
</organism>
<gene>
    <name evidence="2" type="ORF">FRUB_02150</name>
</gene>
<evidence type="ECO:0000256" key="1">
    <source>
        <dbReference type="SAM" id="MobiDB-lite"/>
    </source>
</evidence>
<name>A0A225E8L3_9BACT</name>
<feature type="compositionally biased region" description="Basic and acidic residues" evidence="1">
    <location>
        <begin position="1"/>
        <end position="10"/>
    </location>
</feature>
<dbReference type="EMBL" id="NIDE01000002">
    <property type="protein sequence ID" value="OWK45819.1"/>
    <property type="molecule type" value="Genomic_DNA"/>
</dbReference>
<evidence type="ECO:0000313" key="3">
    <source>
        <dbReference type="Proteomes" id="UP000214646"/>
    </source>
</evidence>
<accession>A0A225E8L3</accession>
<keyword evidence="3" id="KW-1185">Reference proteome</keyword>
<feature type="region of interest" description="Disordered" evidence="1">
    <location>
        <begin position="1"/>
        <end position="22"/>
    </location>
</feature>
<proteinExistence type="predicted"/>
<protein>
    <submittedName>
        <fullName evidence="2">Uncharacterized protein</fullName>
    </submittedName>
</protein>